<gene>
    <name evidence="1" type="ORF">DFP72DRAFT_853949</name>
</gene>
<accession>A0A8H6LXR8</accession>
<protein>
    <submittedName>
        <fullName evidence="1">Uncharacterized protein</fullName>
    </submittedName>
</protein>
<proteinExistence type="predicted"/>
<dbReference type="AlphaFoldDB" id="A0A8H6LXR8"/>
<sequence length="160" mass="18246">MKLSKLRNQWTHLDLVVAVNIESIEATIATSIPVLTLRENVKPYSDFYPFNTVIEDAQGTVHCFQPWIQTKTDSDAWRKIFDASAVCTHDLFYACTEANFNQWSTSEVSVILNKFSAIVISDCAEPVAEYLRETIEAIWDLEDEVEMQHLSQSQRPLCLG</sequence>
<evidence type="ECO:0000313" key="2">
    <source>
        <dbReference type="Proteomes" id="UP000521943"/>
    </source>
</evidence>
<dbReference type="EMBL" id="JACGCI010000076">
    <property type="protein sequence ID" value="KAF6747948.1"/>
    <property type="molecule type" value="Genomic_DNA"/>
</dbReference>
<name>A0A8H6LXR8_9AGAR</name>
<dbReference type="Proteomes" id="UP000521943">
    <property type="component" value="Unassembled WGS sequence"/>
</dbReference>
<evidence type="ECO:0000313" key="1">
    <source>
        <dbReference type="EMBL" id="KAF6747948.1"/>
    </source>
</evidence>
<comment type="caution">
    <text evidence="1">The sequence shown here is derived from an EMBL/GenBank/DDBJ whole genome shotgun (WGS) entry which is preliminary data.</text>
</comment>
<organism evidence="1 2">
    <name type="scientific">Ephemerocybe angulata</name>
    <dbReference type="NCBI Taxonomy" id="980116"/>
    <lineage>
        <taxon>Eukaryota</taxon>
        <taxon>Fungi</taxon>
        <taxon>Dikarya</taxon>
        <taxon>Basidiomycota</taxon>
        <taxon>Agaricomycotina</taxon>
        <taxon>Agaricomycetes</taxon>
        <taxon>Agaricomycetidae</taxon>
        <taxon>Agaricales</taxon>
        <taxon>Agaricineae</taxon>
        <taxon>Psathyrellaceae</taxon>
        <taxon>Ephemerocybe</taxon>
    </lineage>
</organism>
<reference evidence="1 2" key="1">
    <citation type="submission" date="2020-07" db="EMBL/GenBank/DDBJ databases">
        <title>Comparative genomics of pyrophilous fungi reveals a link between fire events and developmental genes.</title>
        <authorList>
            <consortium name="DOE Joint Genome Institute"/>
            <person name="Steindorff A.S."/>
            <person name="Carver A."/>
            <person name="Calhoun S."/>
            <person name="Stillman K."/>
            <person name="Liu H."/>
            <person name="Lipzen A."/>
            <person name="Pangilinan J."/>
            <person name="Labutti K."/>
            <person name="Bruns T.D."/>
            <person name="Grigoriev I.V."/>
        </authorList>
    </citation>
    <scope>NUCLEOTIDE SEQUENCE [LARGE SCALE GENOMIC DNA]</scope>
    <source>
        <strain evidence="1 2">CBS 144469</strain>
    </source>
</reference>
<keyword evidence="2" id="KW-1185">Reference proteome</keyword>